<dbReference type="AlphaFoldDB" id="A0A5J5B3K5"/>
<proteinExistence type="predicted"/>
<protein>
    <submittedName>
        <fullName evidence="1">Uncharacterized protein</fullName>
    </submittedName>
</protein>
<gene>
    <name evidence="1" type="ORF">F0562_030737</name>
</gene>
<organism evidence="1 2">
    <name type="scientific">Nyssa sinensis</name>
    <dbReference type="NCBI Taxonomy" id="561372"/>
    <lineage>
        <taxon>Eukaryota</taxon>
        <taxon>Viridiplantae</taxon>
        <taxon>Streptophyta</taxon>
        <taxon>Embryophyta</taxon>
        <taxon>Tracheophyta</taxon>
        <taxon>Spermatophyta</taxon>
        <taxon>Magnoliopsida</taxon>
        <taxon>eudicotyledons</taxon>
        <taxon>Gunneridae</taxon>
        <taxon>Pentapetalae</taxon>
        <taxon>asterids</taxon>
        <taxon>Cornales</taxon>
        <taxon>Nyssaceae</taxon>
        <taxon>Nyssa</taxon>
    </lineage>
</organism>
<dbReference type="Proteomes" id="UP000325577">
    <property type="component" value="Linkage Group LG17"/>
</dbReference>
<reference evidence="1 2" key="1">
    <citation type="submission" date="2019-09" db="EMBL/GenBank/DDBJ databases">
        <title>A chromosome-level genome assembly of the Chinese tupelo Nyssa sinensis.</title>
        <authorList>
            <person name="Yang X."/>
            <person name="Kang M."/>
            <person name="Yang Y."/>
            <person name="Xiong H."/>
            <person name="Wang M."/>
            <person name="Zhang Z."/>
            <person name="Wang Z."/>
            <person name="Wu H."/>
            <person name="Ma T."/>
            <person name="Liu J."/>
            <person name="Xi Z."/>
        </authorList>
    </citation>
    <scope>NUCLEOTIDE SEQUENCE [LARGE SCALE GENOMIC DNA]</scope>
    <source>
        <strain evidence="1">J267</strain>
        <tissue evidence="1">Leaf</tissue>
    </source>
</reference>
<dbReference type="EMBL" id="CM018040">
    <property type="protein sequence ID" value="KAA8535761.1"/>
    <property type="molecule type" value="Genomic_DNA"/>
</dbReference>
<name>A0A5J5B3K5_9ASTE</name>
<evidence type="ECO:0000313" key="2">
    <source>
        <dbReference type="Proteomes" id="UP000325577"/>
    </source>
</evidence>
<accession>A0A5J5B3K5</accession>
<evidence type="ECO:0000313" key="1">
    <source>
        <dbReference type="EMBL" id="KAA8535761.1"/>
    </source>
</evidence>
<sequence length="156" mass="17536">MSDQHEEIPMSHSILKGPLFSPFYLQDTSDTNPLISSNWVETPVDQRYEFSGKPNSTLGDFPPSIPSTGIPDSDCQRYFYNEMFMTSAELTLVAKFTSNSPLIRKLFSLVETSDEKSPRAVQMEILELLSDVYSNTILKDATIQDPSMDGEPCLQL</sequence>
<keyword evidence="2" id="KW-1185">Reference proteome</keyword>